<feature type="region of interest" description="Disordered" evidence="1">
    <location>
        <begin position="267"/>
        <end position="291"/>
    </location>
</feature>
<name>A0ABD5Z7G2_9EURY</name>
<evidence type="ECO:0000313" key="3">
    <source>
        <dbReference type="EMBL" id="MFC7201139.1"/>
    </source>
</evidence>
<sequence>MVVLAGCAGGFVGNGAAKTGTVQFYVSDEKNAIDQFEDLNVTVTKVAFRPADTGNETGNETANESGLVVRDINDTRVDLTELQGANATLVGNASVPAGNYTGVFVHVENASGTLKESGERVDVKVPSSKLHVNSQFEVGGGEEVEFVFDMTVVETGNGKYILKPVVSESGTDVPIEKVDGKAKDREGAGQQAGAESALNASFVGDVQQGENVTVEVTKHGEPVANATVTVDGERVGQTDADGTITIHVPSDADRVVVKVQTGDASTTLRHTFQKGGGQGGQSTSTTTTASG</sequence>
<evidence type="ECO:0000259" key="2">
    <source>
        <dbReference type="Pfam" id="PF14321"/>
    </source>
</evidence>
<comment type="caution">
    <text evidence="3">The sequence shown here is derived from an EMBL/GenBank/DDBJ whole genome shotgun (WGS) entry which is preliminary data.</text>
</comment>
<proteinExistence type="predicted"/>
<protein>
    <submittedName>
        <fullName evidence="3">DUF4382 domain-containing protein</fullName>
    </submittedName>
</protein>
<feature type="domain" description="DUF4382" evidence="2">
    <location>
        <begin position="19"/>
        <end position="164"/>
    </location>
</feature>
<dbReference type="InterPro" id="IPR025491">
    <property type="entry name" value="DUF4382"/>
</dbReference>
<evidence type="ECO:0000256" key="1">
    <source>
        <dbReference type="SAM" id="MobiDB-lite"/>
    </source>
</evidence>
<dbReference type="EMBL" id="JBHTAR010000011">
    <property type="protein sequence ID" value="MFC7201139.1"/>
    <property type="molecule type" value="Genomic_DNA"/>
</dbReference>
<feature type="compositionally biased region" description="Low complexity" evidence="1">
    <location>
        <begin position="281"/>
        <end position="291"/>
    </location>
</feature>
<accession>A0ABD5Z7G2</accession>
<dbReference type="Proteomes" id="UP001596447">
    <property type="component" value="Unassembled WGS sequence"/>
</dbReference>
<organism evidence="3 4">
    <name type="scientific">Halospeciosus flavus</name>
    <dbReference type="NCBI Taxonomy" id="3032283"/>
    <lineage>
        <taxon>Archaea</taxon>
        <taxon>Methanobacteriati</taxon>
        <taxon>Methanobacteriota</taxon>
        <taxon>Stenosarchaea group</taxon>
        <taxon>Halobacteria</taxon>
        <taxon>Halobacteriales</taxon>
        <taxon>Halobacteriaceae</taxon>
        <taxon>Halospeciosus</taxon>
    </lineage>
</organism>
<gene>
    <name evidence="3" type="ORF">ACFQJ9_17285</name>
</gene>
<dbReference type="Pfam" id="PF14321">
    <property type="entry name" value="DUF4382"/>
    <property type="match status" value="1"/>
</dbReference>
<reference evidence="3 4" key="1">
    <citation type="journal article" date="2019" name="Int. J. Syst. Evol. Microbiol.">
        <title>The Global Catalogue of Microorganisms (GCM) 10K type strain sequencing project: providing services to taxonomists for standard genome sequencing and annotation.</title>
        <authorList>
            <consortium name="The Broad Institute Genomics Platform"/>
            <consortium name="The Broad Institute Genome Sequencing Center for Infectious Disease"/>
            <person name="Wu L."/>
            <person name="Ma J."/>
        </authorList>
    </citation>
    <scope>NUCLEOTIDE SEQUENCE [LARGE SCALE GENOMIC DNA]</scope>
    <source>
        <strain evidence="3 4">XZGYJ-43</strain>
    </source>
</reference>
<keyword evidence="4" id="KW-1185">Reference proteome</keyword>
<dbReference type="AlphaFoldDB" id="A0ABD5Z7G2"/>
<evidence type="ECO:0000313" key="4">
    <source>
        <dbReference type="Proteomes" id="UP001596447"/>
    </source>
</evidence>